<evidence type="ECO:0000313" key="2">
    <source>
        <dbReference type="EMBL" id="NEX62899.1"/>
    </source>
</evidence>
<sequence>MKVVYIAASVLAIGLAAGSLQGCSPGYPYKISQQDAGPGMARHVDQQQGWHSARAAGMQDHPHMHGMQERHGQAMMDHDGPCGEDD</sequence>
<comment type="caution">
    <text evidence="2">The sequence shown here is derived from an EMBL/GenBank/DDBJ whole genome shotgun (WGS) entry which is preliminary data.</text>
</comment>
<evidence type="ECO:0000313" key="3">
    <source>
        <dbReference type="Proteomes" id="UP000482155"/>
    </source>
</evidence>
<reference evidence="2 3" key="1">
    <citation type="submission" date="2020-02" db="EMBL/GenBank/DDBJ databases">
        <authorList>
            <person name="Kim M.K."/>
        </authorList>
    </citation>
    <scope>NUCLEOTIDE SEQUENCE [LARGE SCALE GENOMIC DNA]</scope>
    <source>
        <strain evidence="2 3">17J57-3</strain>
    </source>
</reference>
<gene>
    <name evidence="2" type="ORF">G3574_17595</name>
</gene>
<name>A0A6B3SYB1_9BURK</name>
<evidence type="ECO:0008006" key="4">
    <source>
        <dbReference type="Google" id="ProtNLM"/>
    </source>
</evidence>
<accession>A0A6B3SYB1</accession>
<keyword evidence="1" id="KW-0732">Signal</keyword>
<dbReference type="AlphaFoldDB" id="A0A6B3SYB1"/>
<dbReference type="RefSeq" id="WP_163966009.1">
    <property type="nucleotide sequence ID" value="NZ_JAAIVB010000062.1"/>
</dbReference>
<feature type="signal peptide" evidence="1">
    <location>
        <begin position="1"/>
        <end position="22"/>
    </location>
</feature>
<protein>
    <recommendedName>
        <fullName evidence="4">Lipoprotein</fullName>
    </recommendedName>
</protein>
<feature type="chain" id="PRO_5025541105" description="Lipoprotein" evidence="1">
    <location>
        <begin position="23"/>
        <end position="86"/>
    </location>
</feature>
<dbReference type="PROSITE" id="PS51257">
    <property type="entry name" value="PROKAR_LIPOPROTEIN"/>
    <property type="match status" value="1"/>
</dbReference>
<dbReference type="EMBL" id="JAAIVB010000062">
    <property type="protein sequence ID" value="NEX62899.1"/>
    <property type="molecule type" value="Genomic_DNA"/>
</dbReference>
<proteinExistence type="predicted"/>
<evidence type="ECO:0000256" key="1">
    <source>
        <dbReference type="SAM" id="SignalP"/>
    </source>
</evidence>
<organism evidence="2 3">
    <name type="scientific">Noviherbaspirillum galbum</name>
    <dbReference type="NCBI Taxonomy" id="2709383"/>
    <lineage>
        <taxon>Bacteria</taxon>
        <taxon>Pseudomonadati</taxon>
        <taxon>Pseudomonadota</taxon>
        <taxon>Betaproteobacteria</taxon>
        <taxon>Burkholderiales</taxon>
        <taxon>Oxalobacteraceae</taxon>
        <taxon>Noviherbaspirillum</taxon>
    </lineage>
</organism>
<keyword evidence="3" id="KW-1185">Reference proteome</keyword>
<dbReference type="Proteomes" id="UP000482155">
    <property type="component" value="Unassembled WGS sequence"/>
</dbReference>